<reference evidence="4" key="1">
    <citation type="submission" date="2021-01" db="EMBL/GenBank/DDBJ databases">
        <authorList>
            <person name="Eckstrom K.M.E."/>
        </authorList>
    </citation>
    <scope>NUCLEOTIDE SEQUENCE</scope>
    <source>
        <strain evidence="4">UVCC 0001</strain>
    </source>
</reference>
<sequence>MVATGEQAGGPPAPAVLVRDLSYKTMFGTPILSGINMDLPPGSRCLLCGANGAGKTTLLSVLAGKFMVPESAVRLLGRPAFHDLTLVSSGDVSYLGTQKERLIKLLGIDLNWEMLSCSDGQRRRVQIAMGLMRPYQVLLLDEITVDMDVLGRLDLLQFFQECTTRNATIVYATHIFDGLEHWPTHVAYMEGGSMVRFGACASPFANLPSRHMAFYH</sequence>
<evidence type="ECO:0000256" key="2">
    <source>
        <dbReference type="ARBA" id="ARBA00022840"/>
    </source>
</evidence>
<evidence type="ECO:0000256" key="1">
    <source>
        <dbReference type="ARBA" id="ARBA00022741"/>
    </source>
</evidence>
<accession>A0AAD9IND9</accession>
<keyword evidence="2" id="KW-0067">ATP-binding</keyword>
<dbReference type="Gene3D" id="3.40.50.300">
    <property type="entry name" value="P-loop containing nucleotide triphosphate hydrolases"/>
    <property type="match status" value="2"/>
</dbReference>
<dbReference type="Pfam" id="PF00005">
    <property type="entry name" value="ABC_tran"/>
    <property type="match status" value="1"/>
</dbReference>
<organism evidence="4 5">
    <name type="scientific">Prototheca wickerhamii</name>
    <dbReference type="NCBI Taxonomy" id="3111"/>
    <lineage>
        <taxon>Eukaryota</taxon>
        <taxon>Viridiplantae</taxon>
        <taxon>Chlorophyta</taxon>
        <taxon>core chlorophytes</taxon>
        <taxon>Trebouxiophyceae</taxon>
        <taxon>Chlorellales</taxon>
        <taxon>Chlorellaceae</taxon>
        <taxon>Prototheca</taxon>
    </lineage>
</organism>
<dbReference type="InterPro" id="IPR003593">
    <property type="entry name" value="AAA+_ATPase"/>
</dbReference>
<evidence type="ECO:0000313" key="4">
    <source>
        <dbReference type="EMBL" id="KAK2080030.1"/>
    </source>
</evidence>
<dbReference type="PROSITE" id="PS50893">
    <property type="entry name" value="ABC_TRANSPORTER_2"/>
    <property type="match status" value="1"/>
</dbReference>
<dbReference type="SMART" id="SM00382">
    <property type="entry name" value="AAA"/>
    <property type="match status" value="1"/>
</dbReference>
<dbReference type="SUPFAM" id="SSF52540">
    <property type="entry name" value="P-loop containing nucleoside triphosphate hydrolases"/>
    <property type="match status" value="1"/>
</dbReference>
<proteinExistence type="predicted"/>
<dbReference type="PANTHER" id="PTHR43158">
    <property type="entry name" value="SKFA PEPTIDE EXPORT ATP-BINDING PROTEIN SKFE"/>
    <property type="match status" value="1"/>
</dbReference>
<dbReference type="InterPro" id="IPR003439">
    <property type="entry name" value="ABC_transporter-like_ATP-bd"/>
</dbReference>
<dbReference type="GO" id="GO:0016887">
    <property type="term" value="F:ATP hydrolysis activity"/>
    <property type="evidence" value="ECO:0007669"/>
    <property type="project" value="InterPro"/>
</dbReference>
<dbReference type="EMBL" id="JASFZW010000002">
    <property type="protein sequence ID" value="KAK2080030.1"/>
    <property type="molecule type" value="Genomic_DNA"/>
</dbReference>
<gene>
    <name evidence="4" type="ORF">QBZ16_002426</name>
</gene>
<dbReference type="Proteomes" id="UP001255856">
    <property type="component" value="Unassembled WGS sequence"/>
</dbReference>
<dbReference type="PANTHER" id="PTHR43158:SF2">
    <property type="entry name" value="SKFA PEPTIDE EXPORT ATP-BINDING PROTEIN SKFE"/>
    <property type="match status" value="1"/>
</dbReference>
<evidence type="ECO:0000313" key="5">
    <source>
        <dbReference type="Proteomes" id="UP001255856"/>
    </source>
</evidence>
<keyword evidence="5" id="KW-1185">Reference proteome</keyword>
<keyword evidence="1" id="KW-0547">Nucleotide-binding</keyword>
<comment type="caution">
    <text evidence="4">The sequence shown here is derived from an EMBL/GenBank/DDBJ whole genome shotgun (WGS) entry which is preliminary data.</text>
</comment>
<evidence type="ECO:0000259" key="3">
    <source>
        <dbReference type="PROSITE" id="PS50893"/>
    </source>
</evidence>
<dbReference type="AlphaFoldDB" id="A0AAD9IND9"/>
<dbReference type="InterPro" id="IPR027417">
    <property type="entry name" value="P-loop_NTPase"/>
</dbReference>
<name>A0AAD9IND9_PROWI</name>
<dbReference type="GO" id="GO:0005524">
    <property type="term" value="F:ATP binding"/>
    <property type="evidence" value="ECO:0007669"/>
    <property type="project" value="UniProtKB-KW"/>
</dbReference>
<protein>
    <recommendedName>
        <fullName evidence="3">ABC transporter domain-containing protein</fullName>
    </recommendedName>
</protein>
<feature type="domain" description="ABC transporter" evidence="3">
    <location>
        <begin position="16"/>
        <end position="216"/>
    </location>
</feature>